<dbReference type="InParanoid" id="D7SWN1"/>
<reference evidence="3" key="1">
    <citation type="journal article" date="2007" name="Nature">
        <title>The grapevine genome sequence suggests ancestral hexaploidization in major angiosperm phyla.</title>
        <authorList>
            <consortium name="The French-Italian Public Consortium for Grapevine Genome Characterization."/>
            <person name="Jaillon O."/>
            <person name="Aury J.-M."/>
            <person name="Noel B."/>
            <person name="Policriti A."/>
            <person name="Clepet C."/>
            <person name="Casagrande A."/>
            <person name="Choisne N."/>
            <person name="Aubourg S."/>
            <person name="Vitulo N."/>
            <person name="Jubin C."/>
            <person name="Vezzi A."/>
            <person name="Legeai F."/>
            <person name="Hugueney P."/>
            <person name="Dasilva C."/>
            <person name="Horner D."/>
            <person name="Mica E."/>
            <person name="Jublot D."/>
            <person name="Poulain J."/>
            <person name="Bruyere C."/>
            <person name="Billault A."/>
            <person name="Segurens B."/>
            <person name="Gouyvenoux M."/>
            <person name="Ugarte E."/>
            <person name="Cattonaro F."/>
            <person name="Anthouard V."/>
            <person name="Vico V."/>
            <person name="Del Fabbro C."/>
            <person name="Alaux M."/>
            <person name="Di Gaspero G."/>
            <person name="Dumas V."/>
            <person name="Felice N."/>
            <person name="Paillard S."/>
            <person name="Juman I."/>
            <person name="Moroldo M."/>
            <person name="Scalabrin S."/>
            <person name="Canaguier A."/>
            <person name="Le Clainche I."/>
            <person name="Malacrida G."/>
            <person name="Durand E."/>
            <person name="Pesole G."/>
            <person name="Laucou V."/>
            <person name="Chatelet P."/>
            <person name="Merdinoglu D."/>
            <person name="Delledonne M."/>
            <person name="Pezzotti M."/>
            <person name="Lecharny A."/>
            <person name="Scarpelli C."/>
            <person name="Artiguenave F."/>
            <person name="Pe M.E."/>
            <person name="Valle G."/>
            <person name="Morgante M."/>
            <person name="Caboche M."/>
            <person name="Adam-Blondon A.-F."/>
            <person name="Weissenbach J."/>
            <person name="Quetier F."/>
            <person name="Wincker P."/>
        </authorList>
    </citation>
    <scope>NUCLEOTIDE SEQUENCE [LARGE SCALE GENOMIC DNA]</scope>
    <source>
        <strain evidence="3">cv. Pinot noir / PN40024</strain>
    </source>
</reference>
<evidence type="ECO:0000256" key="1">
    <source>
        <dbReference type="SAM" id="Phobius"/>
    </source>
</evidence>
<keyword evidence="1" id="KW-0472">Membrane</keyword>
<proteinExistence type="predicted"/>
<name>D7SWN1_VITVI</name>
<protein>
    <submittedName>
        <fullName evidence="2">Uncharacterized protein</fullName>
    </submittedName>
</protein>
<sequence length="135" mass="14989">MVIDLHRLSDRAQVLLNRLVSSGADAIDDLRTLVVIDCATQSVVIACRPSTLHFVGGFFLWSLVVVFGFRVLVQLGLRLRCEFGFGSGRGVVVRRDRSLGEKKVVSVKTTSPIKFSPTFPFSFSLIFLIIFKGKQ</sequence>
<dbReference type="eggNOG" id="KOG2234">
    <property type="taxonomic scope" value="Eukaryota"/>
</dbReference>
<keyword evidence="1" id="KW-1133">Transmembrane helix</keyword>
<keyword evidence="1" id="KW-0812">Transmembrane</keyword>
<accession>D7SWN1</accession>
<keyword evidence="3" id="KW-1185">Reference proteome</keyword>
<organism evidence="2 3">
    <name type="scientific">Vitis vinifera</name>
    <name type="common">Grape</name>
    <dbReference type="NCBI Taxonomy" id="29760"/>
    <lineage>
        <taxon>Eukaryota</taxon>
        <taxon>Viridiplantae</taxon>
        <taxon>Streptophyta</taxon>
        <taxon>Embryophyta</taxon>
        <taxon>Tracheophyta</taxon>
        <taxon>Spermatophyta</taxon>
        <taxon>Magnoliopsida</taxon>
        <taxon>eudicotyledons</taxon>
        <taxon>Gunneridae</taxon>
        <taxon>Pentapetalae</taxon>
        <taxon>rosids</taxon>
        <taxon>Vitales</taxon>
        <taxon>Vitaceae</taxon>
        <taxon>Viteae</taxon>
        <taxon>Vitis</taxon>
    </lineage>
</organism>
<dbReference type="PANTHER" id="PTHR35830">
    <property type="entry name" value="OS05G0299200 PROTEIN"/>
    <property type="match status" value="1"/>
</dbReference>
<dbReference type="HOGENOM" id="CLU_1889567_0_0_1"/>
<evidence type="ECO:0000313" key="3">
    <source>
        <dbReference type="Proteomes" id="UP000009183"/>
    </source>
</evidence>
<dbReference type="EMBL" id="FN595234">
    <property type="protein sequence ID" value="CBI21680.3"/>
    <property type="molecule type" value="Genomic_DNA"/>
</dbReference>
<dbReference type="AlphaFoldDB" id="D7SWN1"/>
<feature type="transmembrane region" description="Helical" evidence="1">
    <location>
        <begin position="58"/>
        <end position="77"/>
    </location>
</feature>
<dbReference type="Proteomes" id="UP000009183">
    <property type="component" value="Chromosome 19"/>
</dbReference>
<gene>
    <name evidence="2" type="ordered locus">VIT_19s0027g01800</name>
</gene>
<dbReference type="PaxDb" id="29760-VIT_19s0027g01800.t01"/>
<evidence type="ECO:0000313" key="2">
    <source>
        <dbReference type="EMBL" id="CBI21680.3"/>
    </source>
</evidence>
<dbReference type="PANTHER" id="PTHR35830:SF1">
    <property type="entry name" value="OS05G0299200 PROTEIN"/>
    <property type="match status" value="1"/>
</dbReference>